<dbReference type="PANTHER" id="PTHR24252:SF7">
    <property type="entry name" value="HYALIN"/>
    <property type="match status" value="1"/>
</dbReference>
<dbReference type="Pfam" id="PF00089">
    <property type="entry name" value="Trypsin"/>
    <property type="match status" value="1"/>
</dbReference>
<dbReference type="PANTHER" id="PTHR24252">
    <property type="entry name" value="ACROSIN-RELATED"/>
    <property type="match status" value="1"/>
</dbReference>
<dbReference type="SMART" id="SM00020">
    <property type="entry name" value="Tryp_SPc"/>
    <property type="match status" value="1"/>
</dbReference>
<keyword evidence="1 5" id="KW-0645">Protease</keyword>
<dbReference type="InterPro" id="IPR033116">
    <property type="entry name" value="TRYPSIN_SER"/>
</dbReference>
<keyword evidence="2 5" id="KW-0378">Hydrolase</keyword>
<reference evidence="9" key="1">
    <citation type="submission" date="2025-08" db="UniProtKB">
        <authorList>
            <consortium name="RefSeq"/>
        </authorList>
    </citation>
    <scope>IDENTIFICATION</scope>
</reference>
<dbReference type="PROSITE" id="PS00134">
    <property type="entry name" value="TRYPSIN_HIS"/>
    <property type="match status" value="1"/>
</dbReference>
<dbReference type="InterPro" id="IPR043504">
    <property type="entry name" value="Peptidase_S1_PA_chymotrypsin"/>
</dbReference>
<dbReference type="InterPro" id="IPR001254">
    <property type="entry name" value="Trypsin_dom"/>
</dbReference>
<keyword evidence="6" id="KW-0732">Signal</keyword>
<dbReference type="Gene3D" id="2.40.10.10">
    <property type="entry name" value="Trypsin-like serine proteases"/>
    <property type="match status" value="1"/>
</dbReference>
<dbReference type="InterPro" id="IPR001314">
    <property type="entry name" value="Peptidase_S1A"/>
</dbReference>
<dbReference type="InterPro" id="IPR018114">
    <property type="entry name" value="TRYPSIN_HIS"/>
</dbReference>
<dbReference type="InParanoid" id="A0A6P6EEG6"/>
<feature type="domain" description="Peptidase S1" evidence="7">
    <location>
        <begin position="36"/>
        <end position="269"/>
    </location>
</feature>
<dbReference type="Proteomes" id="UP000515203">
    <property type="component" value="Unplaced"/>
</dbReference>
<dbReference type="RefSeq" id="XP_023570403.1">
    <property type="nucleotide sequence ID" value="XM_023714635.1"/>
</dbReference>
<evidence type="ECO:0000256" key="4">
    <source>
        <dbReference type="ARBA" id="ARBA00023157"/>
    </source>
</evidence>
<name>A0A6P6EEG6_OCTDE</name>
<evidence type="ECO:0000256" key="2">
    <source>
        <dbReference type="ARBA" id="ARBA00022801"/>
    </source>
</evidence>
<keyword evidence="3 5" id="KW-0720">Serine protease</keyword>
<feature type="signal peptide" evidence="6">
    <location>
        <begin position="1"/>
        <end position="15"/>
    </location>
</feature>
<evidence type="ECO:0000313" key="8">
    <source>
        <dbReference type="Proteomes" id="UP000515203"/>
    </source>
</evidence>
<dbReference type="OrthoDB" id="546450at2759"/>
<accession>A0A6P6EEG6</accession>
<evidence type="ECO:0000256" key="5">
    <source>
        <dbReference type="RuleBase" id="RU363034"/>
    </source>
</evidence>
<dbReference type="AlphaFoldDB" id="A0A6P6EEG6"/>
<dbReference type="GeneID" id="101591359"/>
<dbReference type="GO" id="GO:0004252">
    <property type="term" value="F:serine-type endopeptidase activity"/>
    <property type="evidence" value="ECO:0007669"/>
    <property type="project" value="InterPro"/>
</dbReference>
<dbReference type="InterPro" id="IPR009003">
    <property type="entry name" value="Peptidase_S1_PA"/>
</dbReference>
<sequence length="318" mass="35640">MLLLPILLLMPQAQAADFTGCGERPIFEGRTRYSRIIGGTEAEEGEFPWHVSIQVANEHMCGGAILSAWWILTAAHCLNFEEIAPKELNVVVGTNDLTSPHMDIKQVTKIILHKDYTRAYMDSDIGLLLLASPIEFNGLKVPICLPPTPSPISWHQCWVAGWGQTNSTEKASMTNELMKVPMVIIDWKECSKLFSKLTKNMLCAGYENENYDACQGDSGGPLVCTRDASGSKWYQVGIISWGRSCGQKNTPGIYTLLAKYVRWIKNVTQLEGRPYSLEALRNSPKQPLQYSRTSANPMPWLLPCLLPCLLLRALFNWY</sequence>
<evidence type="ECO:0000313" key="9">
    <source>
        <dbReference type="RefSeq" id="XP_023570403.1"/>
    </source>
</evidence>
<protein>
    <submittedName>
        <fullName evidence="9">Serine protease 55</fullName>
    </submittedName>
</protein>
<dbReference type="GO" id="GO:0006508">
    <property type="term" value="P:proteolysis"/>
    <property type="evidence" value="ECO:0007669"/>
    <property type="project" value="UniProtKB-KW"/>
</dbReference>
<dbReference type="PROSITE" id="PS00135">
    <property type="entry name" value="TRYPSIN_SER"/>
    <property type="match status" value="1"/>
</dbReference>
<gene>
    <name evidence="9" type="primary">LOC101591359</name>
</gene>
<dbReference type="PRINTS" id="PR00722">
    <property type="entry name" value="CHYMOTRYPSIN"/>
</dbReference>
<keyword evidence="8" id="KW-1185">Reference proteome</keyword>
<dbReference type="FunCoup" id="A0A6P6EEG6">
    <property type="interactions" value="79"/>
</dbReference>
<evidence type="ECO:0000256" key="3">
    <source>
        <dbReference type="ARBA" id="ARBA00022825"/>
    </source>
</evidence>
<dbReference type="CDD" id="cd00190">
    <property type="entry name" value="Tryp_SPc"/>
    <property type="match status" value="1"/>
</dbReference>
<evidence type="ECO:0000256" key="6">
    <source>
        <dbReference type="SAM" id="SignalP"/>
    </source>
</evidence>
<organism evidence="8 9">
    <name type="scientific">Octodon degus</name>
    <name type="common">Degu</name>
    <name type="synonym">Sciurus degus</name>
    <dbReference type="NCBI Taxonomy" id="10160"/>
    <lineage>
        <taxon>Eukaryota</taxon>
        <taxon>Metazoa</taxon>
        <taxon>Chordata</taxon>
        <taxon>Craniata</taxon>
        <taxon>Vertebrata</taxon>
        <taxon>Euteleostomi</taxon>
        <taxon>Mammalia</taxon>
        <taxon>Eutheria</taxon>
        <taxon>Euarchontoglires</taxon>
        <taxon>Glires</taxon>
        <taxon>Rodentia</taxon>
        <taxon>Hystricomorpha</taxon>
        <taxon>Octodontidae</taxon>
        <taxon>Octodon</taxon>
    </lineage>
</organism>
<evidence type="ECO:0000259" key="7">
    <source>
        <dbReference type="PROSITE" id="PS50240"/>
    </source>
</evidence>
<evidence type="ECO:0000256" key="1">
    <source>
        <dbReference type="ARBA" id="ARBA00022670"/>
    </source>
</evidence>
<dbReference type="PROSITE" id="PS50240">
    <property type="entry name" value="TRYPSIN_DOM"/>
    <property type="match status" value="1"/>
</dbReference>
<dbReference type="FunFam" id="2.40.10.10:FF:000006">
    <property type="entry name" value="Serine proteinase stubble"/>
    <property type="match status" value="1"/>
</dbReference>
<proteinExistence type="predicted"/>
<feature type="chain" id="PRO_5028040730" evidence="6">
    <location>
        <begin position="16"/>
        <end position="318"/>
    </location>
</feature>
<keyword evidence="4" id="KW-1015">Disulfide bond</keyword>
<dbReference type="SUPFAM" id="SSF50494">
    <property type="entry name" value="Trypsin-like serine proteases"/>
    <property type="match status" value="1"/>
</dbReference>